<dbReference type="Gene3D" id="1.10.260.40">
    <property type="entry name" value="lambda repressor-like DNA-binding domains"/>
    <property type="match status" value="1"/>
</dbReference>
<organism evidence="2 3">
    <name type="scientific">Dactylosporangium maewongense</name>
    <dbReference type="NCBI Taxonomy" id="634393"/>
    <lineage>
        <taxon>Bacteria</taxon>
        <taxon>Bacillati</taxon>
        <taxon>Actinomycetota</taxon>
        <taxon>Actinomycetes</taxon>
        <taxon>Micromonosporales</taxon>
        <taxon>Micromonosporaceae</taxon>
        <taxon>Dactylosporangium</taxon>
    </lineage>
</organism>
<evidence type="ECO:0000259" key="1">
    <source>
        <dbReference type="PROSITE" id="PS50943"/>
    </source>
</evidence>
<dbReference type="SMART" id="SM00382">
    <property type="entry name" value="AAA"/>
    <property type="match status" value="1"/>
</dbReference>
<dbReference type="Pfam" id="PF13560">
    <property type="entry name" value="HTH_31"/>
    <property type="match status" value="1"/>
</dbReference>
<dbReference type="CDD" id="cd00093">
    <property type="entry name" value="HTH_XRE"/>
    <property type="match status" value="1"/>
</dbReference>
<dbReference type="InterPro" id="IPR003593">
    <property type="entry name" value="AAA+_ATPase"/>
</dbReference>
<dbReference type="EMBL" id="BAAAQD010000001">
    <property type="protein sequence ID" value="GAA1501231.1"/>
    <property type="molecule type" value="Genomic_DNA"/>
</dbReference>
<dbReference type="PANTHER" id="PTHR47691:SF3">
    <property type="entry name" value="HTH-TYPE TRANSCRIPTIONAL REGULATOR RV0890C-RELATED"/>
    <property type="match status" value="1"/>
</dbReference>
<dbReference type="Gene3D" id="1.25.40.10">
    <property type="entry name" value="Tetratricopeptide repeat domain"/>
    <property type="match status" value="1"/>
</dbReference>
<dbReference type="SUPFAM" id="SSF48452">
    <property type="entry name" value="TPR-like"/>
    <property type="match status" value="1"/>
</dbReference>
<dbReference type="SUPFAM" id="SSF52540">
    <property type="entry name" value="P-loop containing nucleoside triphosphate hydrolases"/>
    <property type="match status" value="1"/>
</dbReference>
<comment type="caution">
    <text evidence="2">The sequence shown here is derived from an EMBL/GenBank/DDBJ whole genome shotgun (WGS) entry which is preliminary data.</text>
</comment>
<dbReference type="SMART" id="SM00028">
    <property type="entry name" value="TPR"/>
    <property type="match status" value="6"/>
</dbReference>
<evidence type="ECO:0000313" key="3">
    <source>
        <dbReference type="Proteomes" id="UP001501470"/>
    </source>
</evidence>
<dbReference type="InterPro" id="IPR001387">
    <property type="entry name" value="Cro/C1-type_HTH"/>
</dbReference>
<keyword evidence="3" id="KW-1185">Reference proteome</keyword>
<dbReference type="PANTHER" id="PTHR47691">
    <property type="entry name" value="REGULATOR-RELATED"/>
    <property type="match status" value="1"/>
</dbReference>
<dbReference type="InterPro" id="IPR027417">
    <property type="entry name" value="P-loop_NTPase"/>
</dbReference>
<dbReference type="InterPro" id="IPR019734">
    <property type="entry name" value="TPR_rpt"/>
</dbReference>
<name>A0ABN1ZMR5_9ACTN</name>
<protein>
    <recommendedName>
        <fullName evidence="1">HTH cro/C1-type domain-containing protein</fullName>
    </recommendedName>
</protein>
<dbReference type="Gene3D" id="3.40.50.300">
    <property type="entry name" value="P-loop containing nucleotide triphosphate hydrolases"/>
    <property type="match status" value="1"/>
</dbReference>
<dbReference type="SMART" id="SM00530">
    <property type="entry name" value="HTH_XRE"/>
    <property type="match status" value="1"/>
</dbReference>
<dbReference type="InterPro" id="IPR011990">
    <property type="entry name" value="TPR-like_helical_dom_sf"/>
</dbReference>
<dbReference type="Pfam" id="PF13424">
    <property type="entry name" value="TPR_12"/>
    <property type="match status" value="2"/>
</dbReference>
<feature type="domain" description="HTH cro/C1-type" evidence="1">
    <location>
        <begin position="12"/>
        <end position="67"/>
    </location>
</feature>
<reference evidence="2 3" key="1">
    <citation type="journal article" date="2019" name="Int. J. Syst. Evol. Microbiol.">
        <title>The Global Catalogue of Microorganisms (GCM) 10K type strain sequencing project: providing services to taxonomists for standard genome sequencing and annotation.</title>
        <authorList>
            <consortium name="The Broad Institute Genomics Platform"/>
            <consortium name="The Broad Institute Genome Sequencing Center for Infectious Disease"/>
            <person name="Wu L."/>
            <person name="Ma J."/>
        </authorList>
    </citation>
    <scope>NUCLEOTIDE SEQUENCE [LARGE SCALE GENOMIC DNA]</scope>
    <source>
        <strain evidence="2 3">JCM 15933</strain>
    </source>
</reference>
<dbReference type="InterPro" id="IPR010982">
    <property type="entry name" value="Lambda_DNA-bd_dom_sf"/>
</dbReference>
<proteinExistence type="predicted"/>
<gene>
    <name evidence="2" type="ORF">GCM10009827_009750</name>
</gene>
<dbReference type="PROSITE" id="PS50943">
    <property type="entry name" value="HTH_CROC1"/>
    <property type="match status" value="1"/>
</dbReference>
<dbReference type="SUPFAM" id="SSF47413">
    <property type="entry name" value="lambda repressor-like DNA-binding domains"/>
    <property type="match status" value="1"/>
</dbReference>
<evidence type="ECO:0000313" key="2">
    <source>
        <dbReference type="EMBL" id="GAA1501231.1"/>
    </source>
</evidence>
<dbReference type="Proteomes" id="UP001501470">
    <property type="component" value="Unassembled WGS sequence"/>
</dbReference>
<dbReference type="PRINTS" id="PR00364">
    <property type="entry name" value="DISEASERSIST"/>
</dbReference>
<sequence length="850" mass="88999">MVEVDGAFGALVRAHRQRLGLTQEELATKAGLSVRSIVKLEGGRIGVPRPPTVRLLAQVFGLTGADAEDFRRCAAGVAADPPAGGRVGSGRVPAQLPPDVSAFTGREAQLAALDALAFAAADQPTAVFVAVVTGPAGVGKTALAVRWAHHVRDRFPGGQLYVNLRGYDPARPMAAGDALTRFLTALGVAAEDVPVDEDDRAARFRTEVADRPLLLLLDNASSAEQVRPLLPGTASCTVLVTSRDTLSGLVAVDGARRVEVDLLTAGDAEVLLRRLIGARARSAPDAVATLAEQCARLPLALRVAAELIAARPEVTLEDLVDELQDQRRRLAVLAAGEDLRASVPAVLSWSVRHLPQPVARAFGLLGLHPGPDFDAHAAASLTGAGLAETRDALALLVRAHLAHRTGPGRYGMHDLLRAYAGAHAEQPGEARRRMFDFYRATAASAVATLFPRAQMPAAASPVLPQGDRGAVSPVLPSGDPDAVSPVRLVGDRDAVSPVRLGGDRDAVSPVRLVGDRDAVSLVFPVGDRDAAHAWLEAERAALLAIVAEAATSGHPAHTVDLAAILARYLVDGPPADAVAVHGLAADAALGDGAREAAARDALGLALLRQGRPATATAQFDRAEALFADLGDLAGQARATLGQGLAEGQRHRLEAAAARFERSLHLFEQAGDRTGEARALNNLGLVEERLGRYSPAEAHQQRALVLYEQLGILLGVAAALTDLGIVEHRLGRAEQAAAHHRQALELFLDGRDRLGESWARNGLGEAAMAFGDPSTALTHHAAALAAATIAAARDQEARAHLGLGDAHEAMHDLSSARAHHEEAVALFTELGMPEADGLRTRLTRAPEEGPR</sequence>
<accession>A0ABN1ZMR5</accession>